<dbReference type="Gene3D" id="1.50.10.10">
    <property type="match status" value="1"/>
</dbReference>
<dbReference type="InterPro" id="IPR012341">
    <property type="entry name" value="6hp_glycosidase-like_sf"/>
</dbReference>
<keyword evidence="3" id="KW-1185">Reference proteome</keyword>
<gene>
    <name evidence="2" type="ORF">ACFP3R_25615</name>
</gene>
<dbReference type="NCBIfam" id="TIGR03897">
    <property type="entry name" value="lanti_2_LanM"/>
    <property type="match status" value="1"/>
</dbReference>
<dbReference type="Proteomes" id="UP001596220">
    <property type="component" value="Unassembled WGS sequence"/>
</dbReference>
<dbReference type="PIRSF" id="PIRSF037228">
    <property type="entry name" value="Lant_mod_RumM"/>
    <property type="match status" value="1"/>
</dbReference>
<sequence length="948" mass="98620">MTAAARTEHFAPSVDAFLGPSAVELVERLRGLGGLGSADRAAITAGAREALRIVVLRKLARTLVLELHAAKLTGSLRAADSAGRWAEFVDRTCAPGFWDSLAGRYPTLARRLATVTGNRVDAAVEFAGRFVADRAALAVLTGADPGCLRSVDFGAGDSHRAGRTVVVVRAEGGIAVYKPRPLAVDAALAALLRAVLPAEPDPIRVPAVLDRGAHGWAEHITHRYCAGDEELRRFHRNLGRWLAVMRLVGGTDLHQDNLVAAGPVPVVIDCETLFSPTQPARPSGYGGAADAARDLVARSVLGTGLLPGRGVGLGWRGVDASGIGSLPGQQPEPELPVLLGAGTDTARIGTAKARLAPSANHPAPEPVLREHWALVVSSFEEMTDRLRDLDAAGALDAPLDVFADVPVRAVPRGTETYAALGRMLWHPASLHDEPAAAAKAGDLLARHAANTADAPADPVVIAAEVADLLDGDIPYFGTTPARGVLDGPRGTRWGHAVDVLAETRARWRAADLGTDRRVVRAALVSAYLNEAWLPAGERRLPTRTDRTDLERRRRAVVAGIVREIAATAIRGDDGTAAWIAPTLNPTGWAVHPLGTDLYSGLTGVAVVLAAHRREVAAGRADPVNGADGLLAATLASLRLAESRAAADAAVQPLRRPDPPGGYIGLASRITGWLLLRRLGAVGDEAVARAAALAEQLPAAVTEDTDLDLLTGQAGAVVPLLRLAEHTADDRWVRLAAEVGDRLAAAARRDGRAHWPSRLFPDGVGGLAHGSTGIGWALDRLAAATGDPDHAAVAREAFAFEEALYDPDRRGWLDLRNPGVVAGAWCHGAGGIGVAALDLQGRDPAWAGVAARAAASAWEVGTGWNHTLCHGDLGVAELAGTTPEVPDRTAATAWAVAAIEEHGVVTGLAKDAFSPGLLPGAGGIAYGLLRAHPDAELPSVLLPDPGGPG</sequence>
<dbReference type="SUPFAM" id="SSF158745">
    <property type="entry name" value="LanC-like"/>
    <property type="match status" value="1"/>
</dbReference>
<protein>
    <submittedName>
        <fullName evidence="2">Type 2 lanthipeptide synthetase LanM family protein</fullName>
    </submittedName>
</protein>
<dbReference type="InterPro" id="IPR017146">
    <property type="entry name" value="Lanti_2_LanM"/>
</dbReference>
<accession>A0ABW1PBU1</accession>
<evidence type="ECO:0000259" key="1">
    <source>
        <dbReference type="Pfam" id="PF13575"/>
    </source>
</evidence>
<evidence type="ECO:0000313" key="2">
    <source>
        <dbReference type="EMBL" id="MFC6092666.1"/>
    </source>
</evidence>
<evidence type="ECO:0000313" key="3">
    <source>
        <dbReference type="Proteomes" id="UP001596220"/>
    </source>
</evidence>
<dbReference type="Pfam" id="PF05147">
    <property type="entry name" value="LANC_like"/>
    <property type="match status" value="1"/>
</dbReference>
<name>A0ABW1PBU1_9PSEU</name>
<organism evidence="2 3">
    <name type="scientific">Saccharothrix lopnurensis</name>
    <dbReference type="NCBI Taxonomy" id="1670621"/>
    <lineage>
        <taxon>Bacteria</taxon>
        <taxon>Bacillati</taxon>
        <taxon>Actinomycetota</taxon>
        <taxon>Actinomycetes</taxon>
        <taxon>Pseudonocardiales</taxon>
        <taxon>Pseudonocardiaceae</taxon>
        <taxon>Saccharothrix</taxon>
    </lineage>
</organism>
<dbReference type="EMBL" id="JBHSQO010000032">
    <property type="protein sequence ID" value="MFC6092666.1"/>
    <property type="molecule type" value="Genomic_DNA"/>
</dbReference>
<dbReference type="InterPro" id="IPR025410">
    <property type="entry name" value="Lant_dehyd"/>
</dbReference>
<dbReference type="SMART" id="SM01260">
    <property type="entry name" value="LANC_like"/>
    <property type="match status" value="1"/>
</dbReference>
<dbReference type="PRINTS" id="PR01950">
    <property type="entry name" value="LANCSUPER"/>
</dbReference>
<dbReference type="RefSeq" id="WP_380639110.1">
    <property type="nucleotide sequence ID" value="NZ_JBHSQO010000032.1"/>
</dbReference>
<feature type="domain" description="Lantibiotic biosynthesis protein dehydration" evidence="1">
    <location>
        <begin position="105"/>
        <end position="478"/>
    </location>
</feature>
<dbReference type="Pfam" id="PF13575">
    <property type="entry name" value="DUF4135"/>
    <property type="match status" value="1"/>
</dbReference>
<reference evidence="3" key="1">
    <citation type="journal article" date="2019" name="Int. J. Syst. Evol. Microbiol.">
        <title>The Global Catalogue of Microorganisms (GCM) 10K type strain sequencing project: providing services to taxonomists for standard genome sequencing and annotation.</title>
        <authorList>
            <consortium name="The Broad Institute Genomics Platform"/>
            <consortium name="The Broad Institute Genome Sequencing Center for Infectious Disease"/>
            <person name="Wu L."/>
            <person name="Ma J."/>
        </authorList>
    </citation>
    <scope>NUCLEOTIDE SEQUENCE [LARGE SCALE GENOMIC DNA]</scope>
    <source>
        <strain evidence="3">CGMCC 4.7246</strain>
    </source>
</reference>
<dbReference type="CDD" id="cd04792">
    <property type="entry name" value="LanM-like"/>
    <property type="match status" value="1"/>
</dbReference>
<dbReference type="InterPro" id="IPR007822">
    <property type="entry name" value="LANC-like"/>
</dbReference>
<comment type="caution">
    <text evidence="2">The sequence shown here is derived from an EMBL/GenBank/DDBJ whole genome shotgun (WGS) entry which is preliminary data.</text>
</comment>
<proteinExistence type="predicted"/>